<protein>
    <recommendedName>
        <fullName evidence="2">AB hydrolase-1 domain-containing protein</fullName>
    </recommendedName>
</protein>
<dbReference type="PROSITE" id="PS51257">
    <property type="entry name" value="PROKAR_LIPOPROTEIN"/>
    <property type="match status" value="1"/>
</dbReference>
<dbReference type="PANTHER" id="PTHR47280:SF1">
    <property type="entry name" value="PHEOPHYTINASE, CHLOROPLASTIC"/>
    <property type="match status" value="1"/>
</dbReference>
<dbReference type="GO" id="GO:0080124">
    <property type="term" value="F:pheophytinase activity"/>
    <property type="evidence" value="ECO:0007669"/>
    <property type="project" value="InterPro"/>
</dbReference>
<dbReference type="Proteomes" id="UP001054902">
    <property type="component" value="Unassembled WGS sequence"/>
</dbReference>
<dbReference type="GO" id="GO:0015996">
    <property type="term" value="P:chlorophyll catabolic process"/>
    <property type="evidence" value="ECO:0007669"/>
    <property type="project" value="InterPro"/>
</dbReference>
<reference evidence="3 4" key="1">
    <citation type="journal article" date="2021" name="Sci. Rep.">
        <title>The genome of the diatom Chaetoceros tenuissimus carries an ancient integrated fragment of an extant virus.</title>
        <authorList>
            <person name="Hongo Y."/>
            <person name="Kimura K."/>
            <person name="Takaki Y."/>
            <person name="Yoshida Y."/>
            <person name="Baba S."/>
            <person name="Kobayashi G."/>
            <person name="Nagasaki K."/>
            <person name="Hano T."/>
            <person name="Tomaru Y."/>
        </authorList>
    </citation>
    <scope>NUCLEOTIDE SEQUENCE [LARGE SCALE GENOMIC DNA]</scope>
    <source>
        <strain evidence="3 4">NIES-3715</strain>
    </source>
</reference>
<name>A0AAD3DB02_9STRA</name>
<accession>A0AAD3DB02</accession>
<sequence>MRNVLSLSLFATLFACLKVHGAKAFAITPKTFDFRNHPIAYEEVTRVQSTSSANLTDTSTNSVTVNESPILVLNGFGVGSFHQHRLFPNLLPIEEKDGIEICRKVYGIDYLGQGNSWPSDCDDGNSENEKGLIYSIDTWADQIISFIEEVIVPNHPNEKVHLIGNSVGGHLSVVLAAKRPDLIDSIVLLNATPVWGLNLKGWSGHLPPPFIPRKLGRVLFDWIRDLDTIEKYLEAAYSNRAAFDDDLMKKIRACTEGQGGHAAFASILFSPPASFPGDSNGFYENLGRLDCDVLLLFGRDDPWCTPSFAKRMLQSLSSSHRNGKNTVHRYIEIENVGHCPNHEAPSAVGDIAKKWITTRKRSRDSLQLLDKDYFEEAWGKIKANEIDEENAKLSIMERIITTFV</sequence>
<keyword evidence="4" id="KW-1185">Reference proteome</keyword>
<evidence type="ECO:0000313" key="3">
    <source>
        <dbReference type="EMBL" id="GFH60697.1"/>
    </source>
</evidence>
<gene>
    <name evidence="3" type="ORF">CTEN210_17173</name>
</gene>
<dbReference type="InterPro" id="IPR029058">
    <property type="entry name" value="AB_hydrolase_fold"/>
</dbReference>
<dbReference type="Gene3D" id="3.40.50.1820">
    <property type="entry name" value="alpha/beta hydrolase"/>
    <property type="match status" value="1"/>
</dbReference>
<feature type="domain" description="AB hydrolase-1" evidence="2">
    <location>
        <begin position="70"/>
        <end position="348"/>
    </location>
</feature>
<dbReference type="AlphaFoldDB" id="A0AAD3DB02"/>
<dbReference type="Pfam" id="PF12697">
    <property type="entry name" value="Abhydrolase_6"/>
    <property type="match status" value="1"/>
</dbReference>
<organism evidence="3 4">
    <name type="scientific">Chaetoceros tenuissimus</name>
    <dbReference type="NCBI Taxonomy" id="426638"/>
    <lineage>
        <taxon>Eukaryota</taxon>
        <taxon>Sar</taxon>
        <taxon>Stramenopiles</taxon>
        <taxon>Ochrophyta</taxon>
        <taxon>Bacillariophyta</taxon>
        <taxon>Coscinodiscophyceae</taxon>
        <taxon>Chaetocerotophycidae</taxon>
        <taxon>Chaetocerotales</taxon>
        <taxon>Chaetocerotaceae</taxon>
        <taxon>Chaetoceros</taxon>
    </lineage>
</organism>
<proteinExistence type="predicted"/>
<dbReference type="EMBL" id="BLLK01000069">
    <property type="protein sequence ID" value="GFH60697.1"/>
    <property type="molecule type" value="Genomic_DNA"/>
</dbReference>
<evidence type="ECO:0000259" key="2">
    <source>
        <dbReference type="Pfam" id="PF12697"/>
    </source>
</evidence>
<dbReference type="PANTHER" id="PTHR47280">
    <property type="entry name" value="PHEOPHYTINASE, CHLOROPLASTIC"/>
    <property type="match status" value="1"/>
</dbReference>
<feature type="chain" id="PRO_5042051030" description="AB hydrolase-1 domain-containing protein" evidence="1">
    <location>
        <begin position="25"/>
        <end position="404"/>
    </location>
</feature>
<dbReference type="InterPro" id="IPR044211">
    <property type="entry name" value="PPH_chloroplastic"/>
</dbReference>
<keyword evidence="1" id="KW-0732">Signal</keyword>
<evidence type="ECO:0000256" key="1">
    <source>
        <dbReference type="SAM" id="SignalP"/>
    </source>
</evidence>
<dbReference type="SUPFAM" id="SSF53474">
    <property type="entry name" value="alpha/beta-Hydrolases"/>
    <property type="match status" value="1"/>
</dbReference>
<evidence type="ECO:0000313" key="4">
    <source>
        <dbReference type="Proteomes" id="UP001054902"/>
    </source>
</evidence>
<comment type="caution">
    <text evidence="3">The sequence shown here is derived from an EMBL/GenBank/DDBJ whole genome shotgun (WGS) entry which is preliminary data.</text>
</comment>
<feature type="signal peptide" evidence="1">
    <location>
        <begin position="1"/>
        <end position="24"/>
    </location>
</feature>
<dbReference type="InterPro" id="IPR000073">
    <property type="entry name" value="AB_hydrolase_1"/>
</dbReference>